<organism evidence="1 2">
    <name type="scientific">Ancylostoma duodenale</name>
    <dbReference type="NCBI Taxonomy" id="51022"/>
    <lineage>
        <taxon>Eukaryota</taxon>
        <taxon>Metazoa</taxon>
        <taxon>Ecdysozoa</taxon>
        <taxon>Nematoda</taxon>
        <taxon>Chromadorea</taxon>
        <taxon>Rhabditida</taxon>
        <taxon>Rhabditina</taxon>
        <taxon>Rhabditomorpha</taxon>
        <taxon>Strongyloidea</taxon>
        <taxon>Ancylostomatidae</taxon>
        <taxon>Ancylostomatinae</taxon>
        <taxon>Ancylostoma</taxon>
    </lineage>
</organism>
<dbReference type="Gene3D" id="2.130.10.10">
    <property type="entry name" value="YVTN repeat-like/Quinoprotein amine dehydrogenase"/>
    <property type="match status" value="1"/>
</dbReference>
<dbReference type="OrthoDB" id="1667587at2759"/>
<evidence type="ECO:0000313" key="1">
    <source>
        <dbReference type="EMBL" id="KIH49799.1"/>
    </source>
</evidence>
<dbReference type="SUPFAM" id="SSF50978">
    <property type="entry name" value="WD40 repeat-like"/>
    <property type="match status" value="1"/>
</dbReference>
<dbReference type="EMBL" id="KN751892">
    <property type="protein sequence ID" value="KIH49799.1"/>
    <property type="molecule type" value="Genomic_DNA"/>
</dbReference>
<name>A0A0C2FSY5_9BILA</name>
<accession>A0A0C2FSY5</accession>
<dbReference type="InterPro" id="IPR036322">
    <property type="entry name" value="WD40_repeat_dom_sf"/>
</dbReference>
<feature type="non-terminal residue" evidence="1">
    <location>
        <position position="1"/>
    </location>
</feature>
<sequence>VGSVQLVNLNNMSESASLSPRGIDAHLTEVTQLALNNQATLLATGSAKGTCYIIEIPLSQLYHIEI</sequence>
<proteinExistence type="predicted"/>
<dbReference type="AlphaFoldDB" id="A0A0C2FSY5"/>
<dbReference type="Proteomes" id="UP000054047">
    <property type="component" value="Unassembled WGS sequence"/>
</dbReference>
<reference evidence="1 2" key="1">
    <citation type="submission" date="2013-12" db="EMBL/GenBank/DDBJ databases">
        <title>Draft genome of the parsitic nematode Ancylostoma duodenale.</title>
        <authorList>
            <person name="Mitreva M."/>
        </authorList>
    </citation>
    <scope>NUCLEOTIDE SEQUENCE [LARGE SCALE GENOMIC DNA]</scope>
    <source>
        <strain evidence="1 2">Zhejiang</strain>
    </source>
</reference>
<protein>
    <submittedName>
        <fullName evidence="1">Uncharacterized protein</fullName>
    </submittedName>
</protein>
<dbReference type="InterPro" id="IPR015943">
    <property type="entry name" value="WD40/YVTN_repeat-like_dom_sf"/>
</dbReference>
<gene>
    <name evidence="1" type="ORF">ANCDUO_20125</name>
</gene>
<keyword evidence="2" id="KW-1185">Reference proteome</keyword>
<evidence type="ECO:0000313" key="2">
    <source>
        <dbReference type="Proteomes" id="UP000054047"/>
    </source>
</evidence>